<name>A0ABY5DED6_9ACTN</name>
<keyword evidence="3" id="KW-1185">Reference proteome</keyword>
<protein>
    <submittedName>
        <fullName evidence="2">Uncharacterized protein</fullName>
    </submittedName>
</protein>
<dbReference type="EMBL" id="CP099837">
    <property type="protein sequence ID" value="USY21730.1"/>
    <property type="molecule type" value="Genomic_DNA"/>
</dbReference>
<evidence type="ECO:0000313" key="2">
    <source>
        <dbReference type="EMBL" id="USY21730.1"/>
    </source>
</evidence>
<keyword evidence="1" id="KW-1133">Transmembrane helix</keyword>
<gene>
    <name evidence="2" type="ORF">NE857_09055</name>
</gene>
<keyword evidence="1" id="KW-0472">Membrane</keyword>
<evidence type="ECO:0000256" key="1">
    <source>
        <dbReference type="SAM" id="Phobius"/>
    </source>
</evidence>
<sequence length="235" mass="24888">MLSTTHTPQPRELDPFPVFAVFAGMVMALFALTLATPTVLAHSTTWTAALLWVGPWATIVLALALLSWWVARRTGVGVRDGYGIVPRWARSPRHLVRTEHALDAAILGGLALAVYLILYAFIWLTGPGPAAGGWLPVVLFTQTATAVISELVLLGALAALLSITRMSTQTFVLISMGGRIVIAEPHWPAIVAAGVSGLLIAALYVGFRRLTPILVGHVAAIAVVTLTGAWVSSLT</sequence>
<feature type="transmembrane region" description="Helical" evidence="1">
    <location>
        <begin position="187"/>
        <end position="207"/>
    </location>
</feature>
<proteinExistence type="predicted"/>
<dbReference type="RefSeq" id="WP_254420570.1">
    <property type="nucleotide sequence ID" value="NZ_BAAAJB010000005.1"/>
</dbReference>
<keyword evidence="1" id="KW-0812">Transmembrane</keyword>
<feature type="transmembrane region" description="Helical" evidence="1">
    <location>
        <begin position="101"/>
        <end position="124"/>
    </location>
</feature>
<organism evidence="2 3">
    <name type="scientific">Nocardiopsis exhalans</name>
    <dbReference type="NCBI Taxonomy" id="163604"/>
    <lineage>
        <taxon>Bacteria</taxon>
        <taxon>Bacillati</taxon>
        <taxon>Actinomycetota</taxon>
        <taxon>Actinomycetes</taxon>
        <taxon>Streptosporangiales</taxon>
        <taxon>Nocardiopsidaceae</taxon>
        <taxon>Nocardiopsis</taxon>
    </lineage>
</organism>
<feature type="transmembrane region" description="Helical" evidence="1">
    <location>
        <begin position="49"/>
        <end position="71"/>
    </location>
</feature>
<dbReference type="Proteomes" id="UP001055940">
    <property type="component" value="Chromosome"/>
</dbReference>
<feature type="transmembrane region" description="Helical" evidence="1">
    <location>
        <begin position="144"/>
        <end position="166"/>
    </location>
</feature>
<evidence type="ECO:0000313" key="3">
    <source>
        <dbReference type="Proteomes" id="UP001055940"/>
    </source>
</evidence>
<reference evidence="2" key="1">
    <citation type="submission" date="2022-06" db="EMBL/GenBank/DDBJ databases">
        <authorList>
            <person name="Ping M."/>
        </authorList>
    </citation>
    <scope>NUCLEOTIDE SEQUENCE</scope>
    <source>
        <strain evidence="2">JCM11759T</strain>
    </source>
</reference>
<feature type="transmembrane region" description="Helical" evidence="1">
    <location>
        <begin position="16"/>
        <end position="37"/>
    </location>
</feature>
<feature type="transmembrane region" description="Helical" evidence="1">
    <location>
        <begin position="213"/>
        <end position="231"/>
    </location>
</feature>
<accession>A0ABY5DED6</accession>